<dbReference type="NCBIfam" id="TIGR03455">
    <property type="entry name" value="HisG_C-term"/>
    <property type="match status" value="1"/>
</dbReference>
<dbReference type="HAMAP" id="MF_00079">
    <property type="entry name" value="HisG_Long"/>
    <property type="match status" value="1"/>
</dbReference>
<evidence type="ECO:0000259" key="17">
    <source>
        <dbReference type="Pfam" id="PF01634"/>
    </source>
</evidence>
<dbReference type="PANTHER" id="PTHR21403">
    <property type="entry name" value="ATP PHOSPHORIBOSYLTRANSFERASE ATP-PRTASE"/>
    <property type="match status" value="1"/>
</dbReference>
<gene>
    <name evidence="16 19" type="primary">hisG</name>
    <name evidence="19" type="ORF">MFUM_1045</name>
</gene>
<name>A0ABM9ICL2_9BACT</name>
<proteinExistence type="inferred from homology"/>
<feature type="domain" description="ATP phosphoribosyltransferase catalytic" evidence="17">
    <location>
        <begin position="60"/>
        <end position="215"/>
    </location>
</feature>
<dbReference type="Gene3D" id="3.30.70.120">
    <property type="match status" value="1"/>
</dbReference>
<evidence type="ECO:0000256" key="10">
    <source>
        <dbReference type="ARBA" id="ARBA00022723"/>
    </source>
</evidence>
<keyword evidence="14 16" id="KW-0368">Histidine biosynthesis</keyword>
<comment type="pathway">
    <text evidence="3 16">Amino-acid biosynthesis; L-histidine biosynthesis; L-histidine from 5-phospho-alpha-D-ribose 1-diphosphate: step 1/9.</text>
</comment>
<evidence type="ECO:0000256" key="2">
    <source>
        <dbReference type="ARBA" id="ARBA00004496"/>
    </source>
</evidence>
<keyword evidence="9 16" id="KW-0808">Transferase</keyword>
<dbReference type="InterPro" id="IPR001348">
    <property type="entry name" value="ATP_PRibTrfase_HisG"/>
</dbReference>
<comment type="cofactor">
    <cofactor evidence="16">
        <name>Mg(2+)</name>
        <dbReference type="ChEBI" id="CHEBI:18420"/>
    </cofactor>
</comment>
<reference evidence="19" key="1">
    <citation type="submission" date="2023-03" db="EMBL/GenBank/DDBJ databases">
        <authorList>
            <person name="Cremers G."/>
            <person name="Picone N."/>
        </authorList>
    </citation>
    <scope>NUCLEOTIDE SEQUENCE</scope>
    <source>
        <strain evidence="19">Sample_alias</strain>
    </source>
</reference>
<comment type="catalytic activity">
    <reaction evidence="1 16">
        <text>1-(5-phospho-beta-D-ribosyl)-ATP + diphosphate = 5-phospho-alpha-D-ribose 1-diphosphate + ATP</text>
        <dbReference type="Rhea" id="RHEA:18473"/>
        <dbReference type="ChEBI" id="CHEBI:30616"/>
        <dbReference type="ChEBI" id="CHEBI:33019"/>
        <dbReference type="ChEBI" id="CHEBI:58017"/>
        <dbReference type="ChEBI" id="CHEBI:73183"/>
        <dbReference type="EC" id="2.4.2.17"/>
    </reaction>
</comment>
<keyword evidence="10 16" id="KW-0479">Metal-binding</keyword>
<dbReference type="InterPro" id="IPR011322">
    <property type="entry name" value="N-reg_PII-like_a/b"/>
</dbReference>
<dbReference type="NCBIfam" id="TIGR00070">
    <property type="entry name" value="hisG"/>
    <property type="match status" value="1"/>
</dbReference>
<dbReference type="InterPro" id="IPR020621">
    <property type="entry name" value="ATP-PRT_HisG_long"/>
</dbReference>
<evidence type="ECO:0000256" key="4">
    <source>
        <dbReference type="ARBA" id="ARBA00007955"/>
    </source>
</evidence>
<protein>
    <recommendedName>
        <fullName evidence="5 16">ATP phosphoribosyltransferase</fullName>
        <shortName evidence="16">ATP-PRT</shortName>
        <shortName evidence="16">ATP-PRTase</shortName>
        <ecNumber evidence="5 16">2.4.2.17</ecNumber>
    </recommendedName>
</protein>
<dbReference type="SUPFAM" id="SSF53850">
    <property type="entry name" value="Periplasmic binding protein-like II"/>
    <property type="match status" value="1"/>
</dbReference>
<dbReference type="Gene3D" id="3.40.190.10">
    <property type="entry name" value="Periplasmic binding protein-like II"/>
    <property type="match status" value="2"/>
</dbReference>
<organism evidence="19 20">
    <name type="scientific">Candidatus Methylacidiphilum fumarolicum</name>
    <dbReference type="NCBI Taxonomy" id="591154"/>
    <lineage>
        <taxon>Bacteria</taxon>
        <taxon>Pseudomonadati</taxon>
        <taxon>Verrucomicrobiota</taxon>
        <taxon>Methylacidiphilae</taxon>
        <taxon>Methylacidiphilales</taxon>
        <taxon>Methylacidiphilaceae</taxon>
        <taxon>Methylacidiphilum (ex Ratnadevi et al. 2023)</taxon>
    </lineage>
</organism>
<keyword evidence="8 16" id="KW-0328">Glycosyltransferase</keyword>
<evidence type="ECO:0000256" key="8">
    <source>
        <dbReference type="ARBA" id="ARBA00022676"/>
    </source>
</evidence>
<evidence type="ECO:0000256" key="3">
    <source>
        <dbReference type="ARBA" id="ARBA00004667"/>
    </source>
</evidence>
<keyword evidence="12 16" id="KW-0067">ATP-binding</keyword>
<evidence type="ECO:0000256" key="7">
    <source>
        <dbReference type="ARBA" id="ARBA00022605"/>
    </source>
</evidence>
<evidence type="ECO:0000256" key="15">
    <source>
        <dbReference type="ARBA" id="ARBA00024861"/>
    </source>
</evidence>
<evidence type="ECO:0000256" key="16">
    <source>
        <dbReference type="HAMAP-Rule" id="MF_00079"/>
    </source>
</evidence>
<evidence type="ECO:0000259" key="18">
    <source>
        <dbReference type="Pfam" id="PF08029"/>
    </source>
</evidence>
<dbReference type="SUPFAM" id="SSF54913">
    <property type="entry name" value="GlnB-like"/>
    <property type="match status" value="1"/>
</dbReference>
<evidence type="ECO:0000256" key="12">
    <source>
        <dbReference type="ARBA" id="ARBA00022840"/>
    </source>
</evidence>
<keyword evidence="6 16" id="KW-0963">Cytoplasm</keyword>
<evidence type="ECO:0000256" key="6">
    <source>
        <dbReference type="ARBA" id="ARBA00022490"/>
    </source>
</evidence>
<dbReference type="PANTHER" id="PTHR21403:SF10">
    <property type="entry name" value="ATP PHOSPHORIBOSYLTRANSFERASE"/>
    <property type="match status" value="1"/>
</dbReference>
<dbReference type="InterPro" id="IPR013115">
    <property type="entry name" value="HisG_C"/>
</dbReference>
<comment type="similarity">
    <text evidence="4 16">Belongs to the ATP phosphoribosyltransferase family. Long subfamily.</text>
</comment>
<keyword evidence="13 16" id="KW-0460">Magnesium</keyword>
<evidence type="ECO:0000256" key="1">
    <source>
        <dbReference type="ARBA" id="ARBA00000915"/>
    </source>
</evidence>
<keyword evidence="7 16" id="KW-0028">Amino-acid biosynthesis</keyword>
<feature type="domain" description="Histidine biosynthesis HisG C-terminal" evidence="18">
    <location>
        <begin position="225"/>
        <end position="297"/>
    </location>
</feature>
<comment type="subcellular location">
    <subcellularLocation>
        <location evidence="2 16">Cytoplasm</location>
    </subcellularLocation>
</comment>
<accession>A0ABM9ICL2</accession>
<dbReference type="EMBL" id="OX458932">
    <property type="protein sequence ID" value="CAI9085415.1"/>
    <property type="molecule type" value="Genomic_DNA"/>
</dbReference>
<dbReference type="EC" id="2.4.2.17" evidence="5 16"/>
<evidence type="ECO:0000313" key="19">
    <source>
        <dbReference type="EMBL" id="CAI9085415.1"/>
    </source>
</evidence>
<keyword evidence="11 16" id="KW-0547">Nucleotide-binding</keyword>
<dbReference type="GO" id="GO:0003879">
    <property type="term" value="F:ATP phosphoribosyltransferase activity"/>
    <property type="evidence" value="ECO:0007669"/>
    <property type="project" value="UniProtKB-EC"/>
</dbReference>
<evidence type="ECO:0000256" key="13">
    <source>
        <dbReference type="ARBA" id="ARBA00022842"/>
    </source>
</evidence>
<keyword evidence="20" id="KW-1185">Reference proteome</keyword>
<dbReference type="CDD" id="cd13593">
    <property type="entry name" value="PBP2_HisGL3"/>
    <property type="match status" value="1"/>
</dbReference>
<dbReference type="InterPro" id="IPR013820">
    <property type="entry name" value="ATP_PRibTrfase_cat"/>
</dbReference>
<sequence length="300" mass="33898">MDRVEAFPMNVLKLRFGLPKGSLEEATIDLFAKAGYVVARNSRDYRPAIDDEELEVRLVRPQEIARYVEQGFLDCGITGRDWILENHADVHVICELRYNKTTSAPVKWVLAVHENSPIQKPTDLQGKWIATEAVNMVKQYLKRIGVEAHVEFSWGATEVKVPELVDAIVDITETGSSLRANHLRIVDTILESYPQFICSHAVWENKEKRKKLTSMALLLQSALNARNKVGLKMNVPKENLNAILKILPALRNPTVSPLADCQWVAVETILDESSVRELAPRLKEMGAEGIIEYSLNKIIY</sequence>
<dbReference type="Proteomes" id="UP001161497">
    <property type="component" value="Chromosome"/>
</dbReference>
<evidence type="ECO:0000256" key="14">
    <source>
        <dbReference type="ARBA" id="ARBA00023102"/>
    </source>
</evidence>
<comment type="activity regulation">
    <text evidence="16">Feedback inhibited by histidine.</text>
</comment>
<evidence type="ECO:0000313" key="20">
    <source>
        <dbReference type="Proteomes" id="UP001161497"/>
    </source>
</evidence>
<evidence type="ECO:0000256" key="5">
    <source>
        <dbReference type="ARBA" id="ARBA00011946"/>
    </source>
</evidence>
<dbReference type="InterPro" id="IPR015867">
    <property type="entry name" value="N-reg_PII/ATP_PRibTrfase_C"/>
</dbReference>
<dbReference type="Pfam" id="PF08029">
    <property type="entry name" value="HisG_C"/>
    <property type="match status" value="1"/>
</dbReference>
<comment type="function">
    <text evidence="15 16">Catalyzes the condensation of ATP and 5-phosphoribose 1-diphosphate to form N'-(5'-phosphoribosyl)-ATP (PR-ATP). Has a crucial role in the pathway because the rate of histidine biosynthesis seems to be controlled primarily by regulation of HisG enzymatic activity.</text>
</comment>
<evidence type="ECO:0000256" key="11">
    <source>
        <dbReference type="ARBA" id="ARBA00022741"/>
    </source>
</evidence>
<evidence type="ECO:0000256" key="9">
    <source>
        <dbReference type="ARBA" id="ARBA00022679"/>
    </source>
</evidence>
<dbReference type="Pfam" id="PF01634">
    <property type="entry name" value="HisG"/>
    <property type="match status" value="1"/>
</dbReference>